<evidence type="ECO:0000313" key="2">
    <source>
        <dbReference type="Proteomes" id="UP001066276"/>
    </source>
</evidence>
<dbReference type="InterPro" id="IPR042566">
    <property type="entry name" value="L1_C"/>
</dbReference>
<dbReference type="Gene3D" id="3.30.250.20">
    <property type="entry name" value="L1 transposable element, C-terminal domain"/>
    <property type="match status" value="1"/>
</dbReference>
<protein>
    <submittedName>
        <fullName evidence="1">Uncharacterized protein</fullName>
    </submittedName>
</protein>
<name>A0AAV7VCQ1_PLEWA</name>
<organism evidence="1 2">
    <name type="scientific">Pleurodeles waltl</name>
    <name type="common">Iberian ribbed newt</name>
    <dbReference type="NCBI Taxonomy" id="8319"/>
    <lineage>
        <taxon>Eukaryota</taxon>
        <taxon>Metazoa</taxon>
        <taxon>Chordata</taxon>
        <taxon>Craniata</taxon>
        <taxon>Vertebrata</taxon>
        <taxon>Euteleostomi</taxon>
        <taxon>Amphibia</taxon>
        <taxon>Batrachia</taxon>
        <taxon>Caudata</taxon>
        <taxon>Salamandroidea</taxon>
        <taxon>Salamandridae</taxon>
        <taxon>Pleurodelinae</taxon>
        <taxon>Pleurodeles</taxon>
    </lineage>
</organism>
<accession>A0AAV7VCQ1</accession>
<proteinExistence type="predicted"/>
<keyword evidence="2" id="KW-1185">Reference proteome</keyword>
<comment type="caution">
    <text evidence="1">The sequence shown here is derived from an EMBL/GenBank/DDBJ whole genome shotgun (WGS) entry which is preliminary data.</text>
</comment>
<sequence>MQTRQLLQAARAHGPFRMDGLEIRLTANFSKDTSEPRRAFLALRPRLCQLEVKYSLFEPARMWITKNGVSKDFYDPEDLRVFLEGHHTQTQSMDTAPPIQTQDLSVMTQVDTPLNSALGEVGWTTVDSQPRGRDLERLTKNHNNRGQVLQAVVMHTQTTEWDKSLLLKPTATPT</sequence>
<reference evidence="1" key="1">
    <citation type="journal article" date="2022" name="bioRxiv">
        <title>Sequencing and chromosome-scale assembly of the giantPleurodeles waltlgenome.</title>
        <authorList>
            <person name="Brown T."/>
            <person name="Elewa A."/>
            <person name="Iarovenko S."/>
            <person name="Subramanian E."/>
            <person name="Araus A.J."/>
            <person name="Petzold A."/>
            <person name="Susuki M."/>
            <person name="Suzuki K.-i.T."/>
            <person name="Hayashi T."/>
            <person name="Toyoda A."/>
            <person name="Oliveira C."/>
            <person name="Osipova E."/>
            <person name="Leigh N.D."/>
            <person name="Simon A."/>
            <person name="Yun M.H."/>
        </authorList>
    </citation>
    <scope>NUCLEOTIDE SEQUENCE</scope>
    <source>
        <strain evidence="1">20211129_DDA</strain>
        <tissue evidence="1">Liver</tissue>
    </source>
</reference>
<dbReference type="Proteomes" id="UP001066276">
    <property type="component" value="Chromosome 2_1"/>
</dbReference>
<dbReference type="EMBL" id="JANPWB010000003">
    <property type="protein sequence ID" value="KAJ1199093.1"/>
    <property type="molecule type" value="Genomic_DNA"/>
</dbReference>
<evidence type="ECO:0000313" key="1">
    <source>
        <dbReference type="EMBL" id="KAJ1199093.1"/>
    </source>
</evidence>
<gene>
    <name evidence="1" type="ORF">NDU88_002931</name>
</gene>
<dbReference type="AlphaFoldDB" id="A0AAV7VCQ1"/>